<dbReference type="EMBL" id="JBHUDD010000001">
    <property type="protein sequence ID" value="MFD1507866.1"/>
    <property type="molecule type" value="Genomic_DNA"/>
</dbReference>
<evidence type="ECO:0000256" key="6">
    <source>
        <dbReference type="ARBA" id="ARBA00023125"/>
    </source>
</evidence>
<sequence length="222" mass="24185">MCGRFALTLPPDAMAQLFAATLANDLPDLPDHNICPTNRVLTVVSGAQGRRVGAMRWGFLPHWYASPTDGPLLINARAETIADKPAFARAVRQRRCLIPADGFYEWTKDEGGNRLPWYVSRSDGAPMVFAGIWQMWGPEEARMPTCAIVTVAAGPDIEPIHHRQPVILPSDHWALWLGEAGTGAATCLQAAPKGSLLAWRVDARVNSNRASGADLIRPLDDV</sequence>
<dbReference type="SUPFAM" id="SSF143081">
    <property type="entry name" value="BB1717-like"/>
    <property type="match status" value="1"/>
</dbReference>
<keyword evidence="6" id="KW-0238">DNA-binding</keyword>
<comment type="similarity">
    <text evidence="1 8">Belongs to the SOS response-associated peptidase family.</text>
</comment>
<evidence type="ECO:0000256" key="1">
    <source>
        <dbReference type="ARBA" id="ARBA00008136"/>
    </source>
</evidence>
<evidence type="ECO:0000256" key="4">
    <source>
        <dbReference type="ARBA" id="ARBA00022801"/>
    </source>
</evidence>
<dbReference type="Pfam" id="PF02586">
    <property type="entry name" value="SRAP"/>
    <property type="match status" value="1"/>
</dbReference>
<keyword evidence="2 8" id="KW-0645">Protease</keyword>
<keyword evidence="5" id="KW-0190">Covalent protein-DNA linkage</keyword>
<keyword evidence="7" id="KW-0456">Lyase</keyword>
<evidence type="ECO:0000256" key="7">
    <source>
        <dbReference type="ARBA" id="ARBA00023239"/>
    </source>
</evidence>
<dbReference type="PANTHER" id="PTHR13604">
    <property type="entry name" value="DC12-RELATED"/>
    <property type="match status" value="1"/>
</dbReference>
<dbReference type="EC" id="3.4.-.-" evidence="8"/>
<reference evidence="10" key="1">
    <citation type="journal article" date="2019" name="Int. J. Syst. Evol. Microbiol.">
        <title>The Global Catalogue of Microorganisms (GCM) 10K type strain sequencing project: providing services to taxonomists for standard genome sequencing and annotation.</title>
        <authorList>
            <consortium name="The Broad Institute Genomics Platform"/>
            <consortium name="The Broad Institute Genome Sequencing Center for Infectious Disease"/>
            <person name="Wu L."/>
            <person name="Ma J."/>
        </authorList>
    </citation>
    <scope>NUCLEOTIDE SEQUENCE [LARGE SCALE GENOMIC DNA]</scope>
    <source>
        <strain evidence="10">CGMCC 1.12477</strain>
    </source>
</reference>
<evidence type="ECO:0000256" key="8">
    <source>
        <dbReference type="RuleBase" id="RU364100"/>
    </source>
</evidence>
<keyword evidence="3" id="KW-0227">DNA damage</keyword>
<evidence type="ECO:0000256" key="3">
    <source>
        <dbReference type="ARBA" id="ARBA00022763"/>
    </source>
</evidence>
<evidence type="ECO:0000313" key="9">
    <source>
        <dbReference type="EMBL" id="MFD1507866.1"/>
    </source>
</evidence>
<accession>A0ABW4EB88</accession>
<gene>
    <name evidence="9" type="ORF">ACFTOW_00360</name>
</gene>
<keyword evidence="10" id="KW-1185">Reference proteome</keyword>
<name>A0ABW4EB88_9RHOB</name>
<evidence type="ECO:0000256" key="5">
    <source>
        <dbReference type="ARBA" id="ARBA00023124"/>
    </source>
</evidence>
<dbReference type="InterPro" id="IPR036590">
    <property type="entry name" value="SRAP-like"/>
</dbReference>
<keyword evidence="4 8" id="KW-0378">Hydrolase</keyword>
<dbReference type="InterPro" id="IPR003738">
    <property type="entry name" value="SRAP"/>
</dbReference>
<dbReference type="Gene3D" id="3.90.1680.10">
    <property type="entry name" value="SOS response associated peptidase-like"/>
    <property type="match status" value="1"/>
</dbReference>
<dbReference type="Proteomes" id="UP001597186">
    <property type="component" value="Unassembled WGS sequence"/>
</dbReference>
<protein>
    <recommendedName>
        <fullName evidence="8">Abasic site processing protein</fullName>
        <ecNumber evidence="8">3.4.-.-</ecNumber>
    </recommendedName>
</protein>
<evidence type="ECO:0000313" key="10">
    <source>
        <dbReference type="Proteomes" id="UP001597186"/>
    </source>
</evidence>
<proteinExistence type="inferred from homology"/>
<dbReference type="RefSeq" id="WP_379911915.1">
    <property type="nucleotide sequence ID" value="NZ_JBHUDD010000001.1"/>
</dbReference>
<organism evidence="9 10">
    <name type="scientific">Lacimonas salitolerans</name>
    <dbReference type="NCBI Taxonomy" id="1323750"/>
    <lineage>
        <taxon>Bacteria</taxon>
        <taxon>Pseudomonadati</taxon>
        <taxon>Pseudomonadota</taxon>
        <taxon>Alphaproteobacteria</taxon>
        <taxon>Rhodobacterales</taxon>
        <taxon>Paracoccaceae</taxon>
        <taxon>Lacimonas</taxon>
    </lineage>
</organism>
<comment type="caution">
    <text evidence="9">The sequence shown here is derived from an EMBL/GenBank/DDBJ whole genome shotgun (WGS) entry which is preliminary data.</text>
</comment>
<evidence type="ECO:0000256" key="2">
    <source>
        <dbReference type="ARBA" id="ARBA00022670"/>
    </source>
</evidence>
<dbReference type="GO" id="GO:0016787">
    <property type="term" value="F:hydrolase activity"/>
    <property type="evidence" value="ECO:0007669"/>
    <property type="project" value="UniProtKB-KW"/>
</dbReference>
<dbReference type="PANTHER" id="PTHR13604:SF0">
    <property type="entry name" value="ABASIC SITE PROCESSING PROTEIN HMCES"/>
    <property type="match status" value="1"/>
</dbReference>